<protein>
    <submittedName>
        <fullName evidence="2">PH domain-containing protein</fullName>
    </submittedName>
</protein>
<dbReference type="EMBL" id="CP034086">
    <property type="protein sequence ID" value="AZG78328.1"/>
    <property type="molecule type" value="Genomic_DNA"/>
</dbReference>
<dbReference type="AlphaFoldDB" id="A0A3G8MC10"/>
<proteinExistence type="predicted"/>
<feature type="transmembrane region" description="Helical" evidence="1">
    <location>
        <begin position="35"/>
        <end position="54"/>
    </location>
</feature>
<keyword evidence="1" id="KW-1133">Transmembrane helix</keyword>
<feature type="transmembrane region" description="Helical" evidence="1">
    <location>
        <begin position="74"/>
        <end position="98"/>
    </location>
</feature>
<evidence type="ECO:0000256" key="1">
    <source>
        <dbReference type="SAM" id="Phobius"/>
    </source>
</evidence>
<evidence type="ECO:0000313" key="3">
    <source>
        <dbReference type="Proteomes" id="UP000273982"/>
    </source>
</evidence>
<dbReference type="NCBIfam" id="NF040894">
    <property type="entry name" value="puhB_PGC"/>
    <property type="match status" value="1"/>
</dbReference>
<organism evidence="2 3">
    <name type="scientific">Methylocystis rosea</name>
    <dbReference type="NCBI Taxonomy" id="173366"/>
    <lineage>
        <taxon>Bacteria</taxon>
        <taxon>Pseudomonadati</taxon>
        <taxon>Pseudomonadota</taxon>
        <taxon>Alphaproteobacteria</taxon>
        <taxon>Hyphomicrobiales</taxon>
        <taxon>Methylocystaceae</taxon>
        <taxon>Methylocystis</taxon>
    </lineage>
</organism>
<evidence type="ECO:0000313" key="2">
    <source>
        <dbReference type="EMBL" id="AZG78328.1"/>
    </source>
</evidence>
<gene>
    <name evidence="2" type="ORF">EHO51_17205</name>
</gene>
<sequence>MKAINLEKFLPEDVPQGERILWHGRPQWTSLFRRAYRGDVVAGYFAALTAWNVFDAAVESGAGSAALAGARTLAIGLGALALLALLAWASARTTLFIITSRRVVMKIGVALQVFYNLPFSQIRAAGLRIESDGSGDVMLTLSPDKRIGYLHLWPFARPFRFAHPEPALRGLADARNVGDILGRALVAAAAERGEMFVIGEEDAVASASSQKASMPAGDAVAA</sequence>
<accession>A0A3G8MC10</accession>
<dbReference type="KEGG" id="mros:EHO51_17205"/>
<reference evidence="2 3" key="1">
    <citation type="submission" date="2018-11" db="EMBL/GenBank/DDBJ databases">
        <title>Genome squencing of methanotrophic bacteria isolated from alkaline groundwater in Korea.</title>
        <authorList>
            <person name="Nguyen L.N."/>
        </authorList>
    </citation>
    <scope>NUCLEOTIDE SEQUENCE [LARGE SCALE GENOMIC DNA]</scope>
    <source>
        <strain evidence="2 3">GW6</strain>
    </source>
</reference>
<dbReference type="RefSeq" id="WP_124739876.1">
    <property type="nucleotide sequence ID" value="NZ_CP034086.1"/>
</dbReference>
<dbReference type="InterPro" id="IPR054839">
    <property type="entry name" value="puhB_PGC"/>
</dbReference>
<name>A0A3G8MC10_9HYPH</name>
<dbReference type="Proteomes" id="UP000273982">
    <property type="component" value="Chromosome"/>
</dbReference>
<keyword evidence="1" id="KW-0472">Membrane</keyword>
<keyword evidence="1" id="KW-0812">Transmembrane</keyword>